<feature type="compositionally biased region" description="Low complexity" evidence="1">
    <location>
        <begin position="900"/>
        <end position="933"/>
    </location>
</feature>
<reference evidence="3 4" key="1">
    <citation type="submission" date="2014-04" db="EMBL/GenBank/DDBJ databases">
        <authorList>
            <consortium name="DOE Joint Genome Institute"/>
            <person name="Kuo A."/>
            <person name="Gay G."/>
            <person name="Dore J."/>
            <person name="Kohler A."/>
            <person name="Nagy L.G."/>
            <person name="Floudas D."/>
            <person name="Copeland A."/>
            <person name="Barry K.W."/>
            <person name="Cichocki N."/>
            <person name="Veneault-Fourrey C."/>
            <person name="LaButti K."/>
            <person name="Lindquist E.A."/>
            <person name="Lipzen A."/>
            <person name="Lundell T."/>
            <person name="Morin E."/>
            <person name="Murat C."/>
            <person name="Sun H."/>
            <person name="Tunlid A."/>
            <person name="Henrissat B."/>
            <person name="Grigoriev I.V."/>
            <person name="Hibbett D.S."/>
            <person name="Martin F."/>
            <person name="Nordberg H.P."/>
            <person name="Cantor M.N."/>
            <person name="Hua S.X."/>
        </authorList>
    </citation>
    <scope>NUCLEOTIDE SEQUENCE [LARGE SCALE GENOMIC DNA]</scope>
    <source>
        <strain evidence="4">h7</strain>
    </source>
</reference>
<organism evidence="3 4">
    <name type="scientific">Hebeloma cylindrosporum</name>
    <dbReference type="NCBI Taxonomy" id="76867"/>
    <lineage>
        <taxon>Eukaryota</taxon>
        <taxon>Fungi</taxon>
        <taxon>Dikarya</taxon>
        <taxon>Basidiomycota</taxon>
        <taxon>Agaricomycotina</taxon>
        <taxon>Agaricomycetes</taxon>
        <taxon>Agaricomycetidae</taxon>
        <taxon>Agaricales</taxon>
        <taxon>Agaricineae</taxon>
        <taxon>Hymenogastraceae</taxon>
        <taxon>Hebeloma</taxon>
    </lineage>
</organism>
<proteinExistence type="predicted"/>
<feature type="compositionally biased region" description="Low complexity" evidence="1">
    <location>
        <begin position="312"/>
        <end position="346"/>
    </location>
</feature>
<feature type="region of interest" description="Disordered" evidence="1">
    <location>
        <begin position="608"/>
        <end position="628"/>
    </location>
</feature>
<sequence length="1403" mass="148984">MSSSSDVGVPTRSRRSSTRSSSSRQPTWRSPSFIRTSAPAPSASVSIVFAEPEQGAPLARASARIPISSSPLSVREVRREEEEDGEDGEEDPRRVGNDTHHSKWYNSLTRSKGKSAMRQPEIDEPPPPMPVARPVPEDTDKPGSPQPSTPEEPAALVVPSTPPPTYPLNIDPDPDLTERPPIYTASRSTPPSSLDERVPSLPPTPVKSTFTPPTPPLGQTTALNPSSSRFTLSIPLLGRPKVPLGSVLGKDNDKGNMEIAVEQSAVNGGTLAGTVEVQNPMGDGKGGVGVLSDKDDSTSSPGSGDVADAQMSSPAAPSASTSSTPATSTMTETVATTTPITIMATETETETETERDTAPAIPPTITTAADSNPPESASNTTMTTTWWNYVGWGSSISGTVAGEVSGSEPVVEAAQGQTKEGEDAEGGVELDVPKEEGVASEGGGGGGEERDVPVPEEGDSGSTTPVPAPPPTTSATTTTTWLTPWTWYYSPATDLHNVESEKGNHPAEEEEEHCHGDGDDLQRDSRLEAGLSTTTTNDHQPVPPQPSVYDTGNPIASTITSHTSSWASFFSSRSLMVKTLGYGNAGLIEDVRRDENGVEVMELDLDEAGDNVPPAEESGRGRDLQPKLDDVVGASGRFKADARDVRKAKGKVGSLAMVLGVGDLKTDKKTDPKAVASSSSTPPTPKKGNSGTSTPALGPSPSTSASNKQPIPISPSTSTQTPTKPDSSGAATPTTTTKAPTSIPKPQPPSKSRTSSPAPSSKRSTSVSTPAPPPPPNLVLPTWHDIFHTAPRNVLLPDTEAGHGNWDGVGAKVLGKTMKFVSGVFWGGEGGSGGTMRGKEKGKERERVGVREGSVDTLRGTGGDGESLLERDRRERFREFGKELPKAWRVVEEGVRVSHASGSKSKSGSRLLSTLSSASSSPSSSATAPTAAKGKGKRSEDWHDEGHRDDGNEAGLHDVLRGCRRVVVIGVHGWFPGAMIRSVLGEPTGTSSKFANMTEQALLEFEDAHGVKFDKITKVPLEGDGTIERRVERLYTNLKANPEWMSDLHDADAIIVSTHSQGSIVSTHLLDRLIRDGYIVTLRSDQEGEVSSGEDQNSERLGMTMPVPLGVGAGVFPSSISFSCGGEEDTTTTKKKKRKVQRVCCLALCGIHLGPLRYLSSSTLVGPYLQYFESTAARELFEFQNTESAVSKAYVAALRNVLDHGTKILYVASLNDQVVPIYSGLFTAASHPLILRALYIDGDAYHSSDFLSNLLVLLLRILNSGIPDSGLIAHLSEATAGSLNGVGHSTAYEELATYRLAVNYLFLANEGLPSHSPTPLTIEPFNATQEQNDYEIPWSLRDIIADERVAFFFGREIVKLRDEFREWGPRTAVLRDLKRKLQPITRLPVGFLEGVGVGAGSKL</sequence>
<feature type="compositionally biased region" description="Low complexity" evidence="1">
    <location>
        <begin position="708"/>
        <end position="741"/>
    </location>
</feature>
<dbReference type="PANTHER" id="PTHR47349:SF1">
    <property type="entry name" value="AER328WP"/>
    <property type="match status" value="1"/>
</dbReference>
<feature type="compositionally biased region" description="Polar residues" evidence="1">
    <location>
        <begin position="689"/>
        <end position="707"/>
    </location>
</feature>
<feature type="region of interest" description="Disordered" evidence="1">
    <location>
        <begin position="666"/>
        <end position="782"/>
    </location>
</feature>
<feature type="compositionally biased region" description="Basic and acidic residues" evidence="1">
    <location>
        <begin position="91"/>
        <end position="101"/>
    </location>
</feature>
<accession>A0A0C2Y9L5</accession>
<feature type="domain" description="YMC020W-like alpha/beta hydrolase" evidence="2">
    <location>
        <begin position="963"/>
        <end position="1081"/>
    </location>
</feature>
<feature type="compositionally biased region" description="Basic and acidic residues" evidence="1">
    <location>
        <begin position="837"/>
        <end position="850"/>
    </location>
</feature>
<feature type="region of interest" description="Disordered" evidence="1">
    <location>
        <begin position="831"/>
        <end position="850"/>
    </location>
</feature>
<feature type="compositionally biased region" description="Low complexity" evidence="1">
    <location>
        <begin position="18"/>
        <end position="43"/>
    </location>
</feature>
<feature type="region of interest" description="Disordered" evidence="1">
    <location>
        <begin position="1"/>
        <end position="43"/>
    </location>
</feature>
<evidence type="ECO:0000313" key="3">
    <source>
        <dbReference type="EMBL" id="KIM37712.1"/>
    </source>
</evidence>
<protein>
    <recommendedName>
        <fullName evidence="2">YMC020W-like alpha/beta hydrolase domain-containing protein</fullName>
    </recommendedName>
</protein>
<dbReference type="Pfam" id="PF26147">
    <property type="entry name" value="AB_HYDROLASE_YMC0-YMC35"/>
    <property type="match status" value="2"/>
</dbReference>
<feature type="compositionally biased region" description="Basic and acidic residues" evidence="1">
    <location>
        <begin position="498"/>
        <end position="527"/>
    </location>
</feature>
<dbReference type="InterPro" id="IPR058934">
    <property type="entry name" value="YMC020W-like"/>
</dbReference>
<feature type="compositionally biased region" description="Basic and acidic residues" evidence="1">
    <location>
        <begin position="937"/>
        <end position="955"/>
    </location>
</feature>
<name>A0A0C2Y9L5_HEBCY</name>
<evidence type="ECO:0000256" key="1">
    <source>
        <dbReference type="SAM" id="MobiDB-lite"/>
    </source>
</evidence>
<dbReference type="EMBL" id="KN831795">
    <property type="protein sequence ID" value="KIM37712.1"/>
    <property type="molecule type" value="Genomic_DNA"/>
</dbReference>
<feature type="compositionally biased region" description="Acidic residues" evidence="1">
    <location>
        <begin position="81"/>
        <end position="90"/>
    </location>
</feature>
<feature type="compositionally biased region" description="Basic and acidic residues" evidence="1">
    <location>
        <begin position="617"/>
        <end position="628"/>
    </location>
</feature>
<feature type="compositionally biased region" description="Low complexity" evidence="1">
    <location>
        <begin position="58"/>
        <end position="74"/>
    </location>
</feature>
<feature type="region of interest" description="Disordered" evidence="1">
    <location>
        <begin position="895"/>
        <end position="955"/>
    </location>
</feature>
<feature type="region of interest" description="Disordered" evidence="1">
    <location>
        <begin position="55"/>
        <end position="226"/>
    </location>
</feature>
<feature type="region of interest" description="Disordered" evidence="1">
    <location>
        <begin position="498"/>
        <end position="544"/>
    </location>
</feature>
<gene>
    <name evidence="3" type="ORF">M413DRAFT_448237</name>
</gene>
<feature type="compositionally biased region" description="Polar residues" evidence="1">
    <location>
        <begin position="206"/>
        <end position="226"/>
    </location>
</feature>
<keyword evidence="4" id="KW-1185">Reference proteome</keyword>
<feature type="region of interest" description="Disordered" evidence="1">
    <location>
        <begin position="274"/>
        <end position="380"/>
    </location>
</feature>
<dbReference type="PANTHER" id="PTHR47349">
    <property type="entry name" value="CHROMOSOME 8, WHOLE GENOME SHOTGUN SEQUENCE"/>
    <property type="match status" value="1"/>
</dbReference>
<reference evidence="4" key="2">
    <citation type="submission" date="2015-01" db="EMBL/GenBank/DDBJ databases">
        <title>Evolutionary Origins and Diversification of the Mycorrhizal Mutualists.</title>
        <authorList>
            <consortium name="DOE Joint Genome Institute"/>
            <consortium name="Mycorrhizal Genomics Consortium"/>
            <person name="Kohler A."/>
            <person name="Kuo A."/>
            <person name="Nagy L.G."/>
            <person name="Floudas D."/>
            <person name="Copeland A."/>
            <person name="Barry K.W."/>
            <person name="Cichocki N."/>
            <person name="Veneault-Fourrey C."/>
            <person name="LaButti K."/>
            <person name="Lindquist E.A."/>
            <person name="Lipzen A."/>
            <person name="Lundell T."/>
            <person name="Morin E."/>
            <person name="Murat C."/>
            <person name="Riley R."/>
            <person name="Ohm R."/>
            <person name="Sun H."/>
            <person name="Tunlid A."/>
            <person name="Henrissat B."/>
            <person name="Grigoriev I.V."/>
            <person name="Hibbett D.S."/>
            <person name="Martin F."/>
        </authorList>
    </citation>
    <scope>NUCLEOTIDE SEQUENCE [LARGE SCALE GENOMIC DNA]</scope>
    <source>
        <strain evidence="4">h7</strain>
    </source>
</reference>
<dbReference type="InterPro" id="IPR058933">
    <property type="entry name" value="YMC020W-like_ab_hydrolase"/>
</dbReference>
<feature type="region of interest" description="Disordered" evidence="1">
    <location>
        <begin position="400"/>
        <end position="479"/>
    </location>
</feature>
<evidence type="ECO:0000259" key="2">
    <source>
        <dbReference type="Pfam" id="PF26147"/>
    </source>
</evidence>
<evidence type="ECO:0000313" key="4">
    <source>
        <dbReference type="Proteomes" id="UP000053424"/>
    </source>
</evidence>
<feature type="domain" description="YMC020W-like alpha/beta hydrolase" evidence="2">
    <location>
        <begin position="1141"/>
        <end position="1345"/>
    </location>
</feature>
<feature type="compositionally biased region" description="Low complexity" evidence="1">
    <location>
        <begin position="750"/>
        <end position="769"/>
    </location>
</feature>
<dbReference type="HOGENOM" id="CLU_004112_2_0_1"/>
<dbReference type="OrthoDB" id="5598028at2759"/>
<dbReference type="Proteomes" id="UP000053424">
    <property type="component" value="Unassembled WGS sequence"/>
</dbReference>